<accession>A0A2R6AXC8</accession>
<proteinExistence type="predicted"/>
<dbReference type="Proteomes" id="UP000240490">
    <property type="component" value="Unassembled WGS sequence"/>
</dbReference>
<organism evidence="1 2">
    <name type="scientific">Candidatus Marsarchaeota G2 archaeon ECH_B_SAG-M15</name>
    <dbReference type="NCBI Taxonomy" id="1978162"/>
    <lineage>
        <taxon>Archaea</taxon>
        <taxon>Candidatus Marsarchaeota</taxon>
        <taxon>Candidatus Marsarchaeota group 2</taxon>
    </lineage>
</organism>
<name>A0A2R6AXC8_9ARCH</name>
<comment type="caution">
    <text evidence="1">The sequence shown here is derived from an EMBL/GenBank/DDBJ whole genome shotgun (WGS) entry which is preliminary data.</text>
</comment>
<protein>
    <submittedName>
        <fullName evidence="1">Uncharacterized protein</fullName>
    </submittedName>
</protein>
<evidence type="ECO:0000313" key="2">
    <source>
        <dbReference type="Proteomes" id="UP000240490"/>
    </source>
</evidence>
<gene>
    <name evidence="1" type="ORF">B9Q08_03630</name>
</gene>
<dbReference type="AlphaFoldDB" id="A0A2R6AXC8"/>
<reference evidence="1 2" key="1">
    <citation type="submission" date="2017-04" db="EMBL/GenBank/DDBJ databases">
        <title>Novel microbial lineages endemic to geothermal iron-oxide mats fill important gaps in the evolutionary history of Archaea.</title>
        <authorList>
            <person name="Jay Z.J."/>
            <person name="Beam J.P."/>
            <person name="Dlakic M."/>
            <person name="Rusch D.B."/>
            <person name="Kozubal M.A."/>
            <person name="Inskeep W.P."/>
        </authorList>
    </citation>
    <scope>NUCLEOTIDE SEQUENCE [LARGE SCALE GENOMIC DNA]</scope>
    <source>
        <strain evidence="1">ECH_B_SAG-M15</strain>
    </source>
</reference>
<dbReference type="EMBL" id="NEXJ01000059">
    <property type="protein sequence ID" value="PSN91026.1"/>
    <property type="molecule type" value="Genomic_DNA"/>
</dbReference>
<sequence length="80" mass="9074">MRRNSASRRRHAGEHKVIAVDVGVVECGGRPIRVWVMVDPYNYEAVNLCGSGYPSPARTTQNSLRFPAETEKRVSLWMTR</sequence>
<evidence type="ECO:0000313" key="1">
    <source>
        <dbReference type="EMBL" id="PSN91026.1"/>
    </source>
</evidence>